<keyword evidence="2" id="KW-1185">Reference proteome</keyword>
<protein>
    <submittedName>
        <fullName evidence="1">Uncharacterized protein</fullName>
    </submittedName>
</protein>
<proteinExistence type="predicted"/>
<dbReference type="Proteomes" id="UP001153332">
    <property type="component" value="Unassembled WGS sequence"/>
</dbReference>
<reference evidence="1" key="1">
    <citation type="submission" date="2022-12" db="EMBL/GenBank/DDBJ databases">
        <title>Genome Sequence of Lasiodiplodia mahajangana.</title>
        <authorList>
            <person name="Buettner E."/>
        </authorList>
    </citation>
    <scope>NUCLEOTIDE SEQUENCE</scope>
    <source>
        <strain evidence="1">VT137</strain>
    </source>
</reference>
<evidence type="ECO:0000313" key="1">
    <source>
        <dbReference type="EMBL" id="KAJ8124788.1"/>
    </source>
</evidence>
<organism evidence="1 2">
    <name type="scientific">Lasiodiplodia mahajangana</name>
    <dbReference type="NCBI Taxonomy" id="1108764"/>
    <lineage>
        <taxon>Eukaryota</taxon>
        <taxon>Fungi</taxon>
        <taxon>Dikarya</taxon>
        <taxon>Ascomycota</taxon>
        <taxon>Pezizomycotina</taxon>
        <taxon>Dothideomycetes</taxon>
        <taxon>Dothideomycetes incertae sedis</taxon>
        <taxon>Botryosphaeriales</taxon>
        <taxon>Botryosphaeriaceae</taxon>
        <taxon>Lasiodiplodia</taxon>
    </lineage>
</organism>
<dbReference type="EMBL" id="JAPUUL010002771">
    <property type="protein sequence ID" value="KAJ8124788.1"/>
    <property type="molecule type" value="Genomic_DNA"/>
</dbReference>
<comment type="caution">
    <text evidence="1">The sequence shown here is derived from an EMBL/GenBank/DDBJ whole genome shotgun (WGS) entry which is preliminary data.</text>
</comment>
<evidence type="ECO:0000313" key="2">
    <source>
        <dbReference type="Proteomes" id="UP001153332"/>
    </source>
</evidence>
<name>A0ACC2JBB5_9PEZI</name>
<accession>A0ACC2JBB5</accession>
<sequence length="122" mass="13393">MGKDSGHSSVRGDPEDDDRSRRGDSARNNMRDGPGDEERRGRKPAREKDGEEDAMDEDEDVAVEDDEMSAMQAMMGFGGFGSTKGQKVAGNNAGAVYKAKKTEYRQYMNRVGGFNRPLSPGR</sequence>
<gene>
    <name evidence="1" type="ORF">O1611_g8852</name>
</gene>